<dbReference type="PANTHER" id="PTHR10165">
    <property type="entry name" value="LIPID PHOSPHATE PHOSPHATASE"/>
    <property type="match status" value="1"/>
</dbReference>
<evidence type="ECO:0000313" key="5">
    <source>
        <dbReference type="WBParaSite" id="DME_0000773501-mRNA-1"/>
    </source>
</evidence>
<evidence type="ECO:0000256" key="1">
    <source>
        <dbReference type="SAM" id="Phobius"/>
    </source>
</evidence>
<keyword evidence="1" id="KW-0812">Transmembrane</keyword>
<evidence type="ECO:0000313" key="4">
    <source>
        <dbReference type="Proteomes" id="UP000274756"/>
    </source>
</evidence>
<dbReference type="EMBL" id="UYYG01001204">
    <property type="protein sequence ID" value="VDN60172.1"/>
    <property type="molecule type" value="Genomic_DNA"/>
</dbReference>
<dbReference type="InterPro" id="IPR043216">
    <property type="entry name" value="PAP-like"/>
</dbReference>
<evidence type="ECO:0000313" key="3">
    <source>
        <dbReference type="Proteomes" id="UP000038040"/>
    </source>
</evidence>
<feature type="transmembrane region" description="Helical" evidence="1">
    <location>
        <begin position="46"/>
        <end position="65"/>
    </location>
</feature>
<dbReference type="PANTHER" id="PTHR10165:SF201">
    <property type="entry name" value="PHOSPHATIDIC ACID PHOSPHATASE TYPE 2_HALOPEROXIDASE DOMAIN-CONTAINING PROTEIN"/>
    <property type="match status" value="1"/>
</dbReference>
<dbReference type="SUPFAM" id="SSF48317">
    <property type="entry name" value="Acid phosphatase/Vanadium-dependent haloperoxidase"/>
    <property type="match status" value="1"/>
</dbReference>
<dbReference type="GO" id="GO:0006644">
    <property type="term" value="P:phospholipid metabolic process"/>
    <property type="evidence" value="ECO:0007669"/>
    <property type="project" value="InterPro"/>
</dbReference>
<dbReference type="Gene3D" id="1.20.144.10">
    <property type="entry name" value="Phosphatidic acid phosphatase type 2/haloperoxidase"/>
    <property type="match status" value="1"/>
</dbReference>
<keyword evidence="1" id="KW-1133">Transmembrane helix</keyword>
<reference evidence="2 4" key="2">
    <citation type="submission" date="2018-11" db="EMBL/GenBank/DDBJ databases">
        <authorList>
            <consortium name="Pathogen Informatics"/>
        </authorList>
    </citation>
    <scope>NUCLEOTIDE SEQUENCE [LARGE SCALE GENOMIC DNA]</scope>
</reference>
<dbReference type="Proteomes" id="UP000038040">
    <property type="component" value="Unplaced"/>
</dbReference>
<evidence type="ECO:0000313" key="2">
    <source>
        <dbReference type="EMBL" id="VDN60172.1"/>
    </source>
</evidence>
<accession>A0A0N4UJB0</accession>
<keyword evidence="1" id="KW-0472">Membrane</keyword>
<feature type="transmembrane region" description="Helical" evidence="1">
    <location>
        <begin position="91"/>
        <end position="112"/>
    </location>
</feature>
<name>A0A0N4UJB0_DRAME</name>
<dbReference type="OrthoDB" id="8907274at2759"/>
<reference evidence="5" key="1">
    <citation type="submission" date="2017-02" db="UniProtKB">
        <authorList>
            <consortium name="WormBaseParasite"/>
        </authorList>
    </citation>
    <scope>IDENTIFICATION</scope>
</reference>
<sequence>MMRLIFIKGIPLIIFHYWAKPYKRGFYCDDESIRYPYRDSTVPRQMLIVIGLFIPIALILATEIFRAKAWEKKCSHQFNTYRCRKFTIHRLIVRLYVFVGYFLLGVIFNQLMVDIAKYTIGRHRPHFIDVCKPKVTTIYK</sequence>
<dbReference type="GO" id="GO:0046839">
    <property type="term" value="P:phospholipid dephosphorylation"/>
    <property type="evidence" value="ECO:0007669"/>
    <property type="project" value="TreeGrafter"/>
</dbReference>
<dbReference type="GO" id="GO:0008195">
    <property type="term" value="F:phosphatidate phosphatase activity"/>
    <property type="evidence" value="ECO:0007669"/>
    <property type="project" value="TreeGrafter"/>
</dbReference>
<dbReference type="STRING" id="318479.A0A0N4UJB0"/>
<protein>
    <submittedName>
        <fullName evidence="5">AcidPPc domain-containing protein</fullName>
    </submittedName>
</protein>
<keyword evidence="4" id="KW-1185">Reference proteome</keyword>
<dbReference type="Proteomes" id="UP000274756">
    <property type="component" value="Unassembled WGS sequence"/>
</dbReference>
<dbReference type="AlphaFoldDB" id="A0A0N4UJB0"/>
<dbReference type="WBParaSite" id="DME_0000773501-mRNA-1">
    <property type="protein sequence ID" value="DME_0000773501-mRNA-1"/>
    <property type="gene ID" value="DME_0000773501"/>
</dbReference>
<dbReference type="GO" id="GO:0005886">
    <property type="term" value="C:plasma membrane"/>
    <property type="evidence" value="ECO:0007669"/>
    <property type="project" value="TreeGrafter"/>
</dbReference>
<proteinExistence type="predicted"/>
<organism evidence="3 5">
    <name type="scientific">Dracunculus medinensis</name>
    <name type="common">Guinea worm</name>
    <dbReference type="NCBI Taxonomy" id="318479"/>
    <lineage>
        <taxon>Eukaryota</taxon>
        <taxon>Metazoa</taxon>
        <taxon>Ecdysozoa</taxon>
        <taxon>Nematoda</taxon>
        <taxon>Chromadorea</taxon>
        <taxon>Rhabditida</taxon>
        <taxon>Spirurina</taxon>
        <taxon>Dracunculoidea</taxon>
        <taxon>Dracunculidae</taxon>
        <taxon>Dracunculus</taxon>
    </lineage>
</organism>
<gene>
    <name evidence="2" type="ORF">DME_LOCUS10145</name>
</gene>
<dbReference type="InterPro" id="IPR036938">
    <property type="entry name" value="PAP2/HPO_sf"/>
</dbReference>
<dbReference type="GO" id="GO:0007165">
    <property type="term" value="P:signal transduction"/>
    <property type="evidence" value="ECO:0007669"/>
    <property type="project" value="TreeGrafter"/>
</dbReference>